<gene>
    <name evidence="1" type="ORF">GCM10025782_17690</name>
</gene>
<sequence length="134" mass="13671">MRGARPFTESVANVVTAAPGRTVGAGPPTEAAEVDGLAAAGPDTRRGDFVGAGRAPRAGVVAEVAGVLAVDELGAGSALAGTQPETARVMTSGPRTAGQAKSGRWIMSQGKHFRVGWVHRRRRVAVGGHDPREP</sequence>
<evidence type="ECO:0000313" key="1">
    <source>
        <dbReference type="EMBL" id="GAA4720611.1"/>
    </source>
</evidence>
<proteinExistence type="predicted"/>
<keyword evidence="2" id="KW-1185">Reference proteome</keyword>
<protein>
    <submittedName>
        <fullName evidence="1">Uncharacterized protein</fullName>
    </submittedName>
</protein>
<comment type="caution">
    <text evidence="1">The sequence shown here is derived from an EMBL/GenBank/DDBJ whole genome shotgun (WGS) entry which is preliminary data.</text>
</comment>
<dbReference type="EMBL" id="BAABLO010000004">
    <property type="protein sequence ID" value="GAA4720611.1"/>
    <property type="molecule type" value="Genomic_DNA"/>
</dbReference>
<reference evidence="2" key="1">
    <citation type="journal article" date="2019" name="Int. J. Syst. Evol. Microbiol.">
        <title>The Global Catalogue of Microorganisms (GCM) 10K type strain sequencing project: providing services to taxonomists for standard genome sequencing and annotation.</title>
        <authorList>
            <consortium name="The Broad Institute Genomics Platform"/>
            <consortium name="The Broad Institute Genome Sequencing Center for Infectious Disease"/>
            <person name="Wu L."/>
            <person name="Ma J."/>
        </authorList>
    </citation>
    <scope>NUCLEOTIDE SEQUENCE [LARGE SCALE GENOMIC DNA]</scope>
    <source>
        <strain evidence="2">JCM 18961</strain>
    </source>
</reference>
<evidence type="ECO:0000313" key="2">
    <source>
        <dbReference type="Proteomes" id="UP001500556"/>
    </source>
</evidence>
<dbReference type="Proteomes" id="UP001500556">
    <property type="component" value="Unassembled WGS sequence"/>
</dbReference>
<organism evidence="1 2">
    <name type="scientific">Pedococcus ginsenosidimutans</name>
    <dbReference type="NCBI Taxonomy" id="490570"/>
    <lineage>
        <taxon>Bacteria</taxon>
        <taxon>Bacillati</taxon>
        <taxon>Actinomycetota</taxon>
        <taxon>Actinomycetes</taxon>
        <taxon>Micrococcales</taxon>
        <taxon>Intrasporangiaceae</taxon>
        <taxon>Pedococcus</taxon>
    </lineage>
</organism>
<accession>A0ABP8Y4T0</accession>
<name>A0ABP8Y4T0_9MICO</name>